<dbReference type="PANTHER" id="PTHR47718:SF3">
    <property type="entry name" value="PROTEIN FAR1-RELATED SEQUENCE 5-LIKE"/>
    <property type="match status" value="1"/>
</dbReference>
<dbReference type="OrthoDB" id="4367135at2759"/>
<dbReference type="InterPro" id="IPR018289">
    <property type="entry name" value="MULE_transposase_dom"/>
</dbReference>
<dbReference type="AlphaFoldDB" id="A0A5M8PZ16"/>
<dbReference type="PANTHER" id="PTHR47718">
    <property type="entry name" value="OS01G0519700 PROTEIN"/>
    <property type="match status" value="1"/>
</dbReference>
<sequence>MDYDPLSSSSEAEAPALMSLQPPLITESFVTSKALIKAINEQAKEQGFAVVIHQSVEKKGILKRVYPRLARQTGGEWTLDMKVGEHHHEATSIMSHPSLQKDALMPAISAYIDTETQIHVRPGQILSALMLNYPDLPLDIEDIYNEKTRLRHERLDNQSPIAALMEELSRQEDWHIEFLKDNVHQLSHLFFSHTESLQLLALNSEVLIMNCTYKTNRFNMPLLNIIGIMSLGKNFWTAFCFLQKEKEEEEWELFYADWLALVNSLTPEDFDTAWEAFAAKWNKKYWTFVDYLQETWFRLHKTHFVRAWINRILHFNTLVTSQGEGSHAVLKKAFGTSSEDLLQVLEDIKLLLINQLHQYTS</sequence>
<dbReference type="EMBL" id="VXIT01000003">
    <property type="protein sequence ID" value="KAA6413930.1"/>
    <property type="molecule type" value="Genomic_DNA"/>
</dbReference>
<proteinExistence type="predicted"/>
<reference evidence="2 3" key="1">
    <citation type="submission" date="2019-09" db="EMBL/GenBank/DDBJ databases">
        <title>The hologenome of the rock-dwelling lichen Lasallia pustulata.</title>
        <authorList>
            <person name="Greshake Tzovaras B."/>
            <person name="Segers F."/>
            <person name="Bicker A."/>
            <person name="Dal Grande F."/>
            <person name="Otte J."/>
            <person name="Hankeln T."/>
            <person name="Schmitt I."/>
            <person name="Ebersberger I."/>
        </authorList>
    </citation>
    <scope>NUCLEOTIDE SEQUENCE [LARGE SCALE GENOMIC DNA]</scope>
    <source>
        <strain evidence="2">A1-1</strain>
    </source>
</reference>
<protein>
    <recommendedName>
        <fullName evidence="1">MULE transposase domain-containing protein</fullName>
    </recommendedName>
</protein>
<name>A0A5M8PZ16_9LECA</name>
<evidence type="ECO:0000313" key="3">
    <source>
        <dbReference type="Proteomes" id="UP000324767"/>
    </source>
</evidence>
<evidence type="ECO:0000259" key="1">
    <source>
        <dbReference type="Pfam" id="PF10551"/>
    </source>
</evidence>
<gene>
    <name evidence="2" type="ORF">FRX48_02292</name>
</gene>
<evidence type="ECO:0000313" key="2">
    <source>
        <dbReference type="EMBL" id="KAA6413930.1"/>
    </source>
</evidence>
<accession>A0A5M8PZ16</accession>
<feature type="domain" description="MULE transposase" evidence="1">
    <location>
        <begin position="206"/>
        <end position="261"/>
    </location>
</feature>
<dbReference type="Pfam" id="PF10551">
    <property type="entry name" value="MULE"/>
    <property type="match status" value="1"/>
</dbReference>
<comment type="caution">
    <text evidence="2">The sequence shown here is derived from an EMBL/GenBank/DDBJ whole genome shotgun (WGS) entry which is preliminary data.</text>
</comment>
<organism evidence="2 3">
    <name type="scientific">Lasallia pustulata</name>
    <dbReference type="NCBI Taxonomy" id="136370"/>
    <lineage>
        <taxon>Eukaryota</taxon>
        <taxon>Fungi</taxon>
        <taxon>Dikarya</taxon>
        <taxon>Ascomycota</taxon>
        <taxon>Pezizomycotina</taxon>
        <taxon>Lecanoromycetes</taxon>
        <taxon>OSLEUM clade</taxon>
        <taxon>Umbilicariomycetidae</taxon>
        <taxon>Umbilicariales</taxon>
        <taxon>Umbilicariaceae</taxon>
        <taxon>Lasallia</taxon>
    </lineage>
</organism>
<dbReference type="Proteomes" id="UP000324767">
    <property type="component" value="Unassembled WGS sequence"/>
</dbReference>